<dbReference type="InterPro" id="IPR025117">
    <property type="entry name" value="DUF4037"/>
</dbReference>
<dbReference type="Proteomes" id="UP000321261">
    <property type="component" value="Unassembled WGS sequence"/>
</dbReference>
<reference evidence="2 3" key="1">
    <citation type="submission" date="2019-06" db="EMBL/GenBank/DDBJ databases">
        <title>Sequencing the genomes of 1000 actinobacteria strains.</title>
        <authorList>
            <person name="Klenk H.-P."/>
        </authorList>
    </citation>
    <scope>NUCLEOTIDE SEQUENCE [LARGE SCALE GENOMIC DNA]</scope>
    <source>
        <strain evidence="2 3">DSM 45671</strain>
    </source>
</reference>
<dbReference type="OrthoDB" id="3030at2"/>
<organism evidence="2 3">
    <name type="scientific">Pseudonocardia hierapolitana</name>
    <dbReference type="NCBI Taxonomy" id="1128676"/>
    <lineage>
        <taxon>Bacteria</taxon>
        <taxon>Bacillati</taxon>
        <taxon>Actinomycetota</taxon>
        <taxon>Actinomycetes</taxon>
        <taxon>Pseudonocardiales</taxon>
        <taxon>Pseudonocardiaceae</taxon>
        <taxon>Pseudonocardia</taxon>
    </lineage>
</organism>
<dbReference type="AlphaFoldDB" id="A0A561T2W7"/>
<protein>
    <submittedName>
        <fullName evidence="2">Uncharacterized protein DUF4037</fullName>
    </submittedName>
</protein>
<comment type="caution">
    <text evidence="2">The sequence shown here is derived from an EMBL/GenBank/DDBJ whole genome shotgun (WGS) entry which is preliminary data.</text>
</comment>
<dbReference type="EMBL" id="VIWU01000001">
    <property type="protein sequence ID" value="TWF81457.1"/>
    <property type="molecule type" value="Genomic_DNA"/>
</dbReference>
<evidence type="ECO:0000313" key="2">
    <source>
        <dbReference type="EMBL" id="TWF81457.1"/>
    </source>
</evidence>
<accession>A0A561T2W7</accession>
<evidence type="ECO:0000313" key="3">
    <source>
        <dbReference type="Proteomes" id="UP000321261"/>
    </source>
</evidence>
<name>A0A561T2W7_9PSEU</name>
<keyword evidence="3" id="KW-1185">Reference proteome</keyword>
<sequence length="365" mass="39979">MFVAGLQLSRAFYAEAVQPLLEEVPHSAARIGPGSEVLGFDTPRSADHEWGPRLEVFLSPADAGRIPELHRRLAEHLPRTFHGWPTHFEPVEGDHAGRMTPTDGPVRHRVGLTTVEEWCQERLGVDPRRGLSSGDWLATPAQALAEATAGAVFHDGLGELEPLRAVLAWYPPDVWRYVLACQWRRIAQEEAFVGRTGEVGDELGSAVVAARLVRDLMRLALLLHRRYPPYSKWLGSAFAALPVASALDPALRGALAATTWHERERHLVTAYETLAAAQNDTGLAAPVDPTTRPYFSRPFQVLKADRFADALLAAVTDPVIAALPRVGAVDQHADNTDLLTDPRRSRAVAHTALSPELSAKHVHDT</sequence>
<dbReference type="Pfam" id="PF13228">
    <property type="entry name" value="DUF4037"/>
    <property type="match status" value="1"/>
</dbReference>
<gene>
    <name evidence="2" type="ORF">FHX44_117402</name>
</gene>
<proteinExistence type="predicted"/>
<evidence type="ECO:0000259" key="1">
    <source>
        <dbReference type="Pfam" id="PF13228"/>
    </source>
</evidence>
<dbReference type="RefSeq" id="WP_147259951.1">
    <property type="nucleotide sequence ID" value="NZ_VIWU01000001.1"/>
</dbReference>
<feature type="domain" description="DUF4037" evidence="1">
    <location>
        <begin position="136"/>
        <end position="234"/>
    </location>
</feature>